<dbReference type="RefSeq" id="WP_394308397.1">
    <property type="nucleotide sequence ID" value="NZ_JBHGPK010000001.1"/>
</dbReference>
<protein>
    <submittedName>
        <fullName evidence="2">Phage portal protein</fullName>
    </submittedName>
</protein>
<dbReference type="Pfam" id="PF04860">
    <property type="entry name" value="Phage_portal"/>
    <property type="match status" value="1"/>
</dbReference>
<evidence type="ECO:0000313" key="2">
    <source>
        <dbReference type="EMBL" id="MFC2248532.1"/>
    </source>
</evidence>
<dbReference type="Gene3D" id="3.30.1120.70">
    <property type="match status" value="1"/>
</dbReference>
<gene>
    <name evidence="2" type="ORF">ACETRX_02790</name>
</gene>
<dbReference type="Gene3D" id="1.20.1270.210">
    <property type="match status" value="1"/>
</dbReference>
<feature type="region of interest" description="Disordered" evidence="1">
    <location>
        <begin position="390"/>
        <end position="424"/>
    </location>
</feature>
<dbReference type="EMBL" id="JBHGPK010000001">
    <property type="protein sequence ID" value="MFC2248532.1"/>
    <property type="molecule type" value="Genomic_DNA"/>
</dbReference>
<comment type="caution">
    <text evidence="2">The sequence shown here is derived from an EMBL/GenBank/DDBJ whole genome shotgun (WGS) entry which is preliminary data.</text>
</comment>
<dbReference type="Gene3D" id="3.40.140.120">
    <property type="match status" value="1"/>
</dbReference>
<sequence>MALSDLFRRKAPAATPASETYPRADAVLFESINDPALIDFLRSGSETASGSYVSASTALRNTAVFRCVDLISSTIGMLPLHLIRKGENSGEIVHQTQHPLYNLLMLKPNKWQTAFQFRSQLQMSALLNGDGYARIVRSRGNVIALVPLEWRRVTARQTAEWTMQYTYTPFSGGTVEIAQEDLFHLRGLSEDGLNGISRVKMAQEAIGLALAAERAAARLFKNGTMVGGAMTHPGKLNDEAFKRLRESFDERFSGSENANKWMILEEGLKAEPFSQTARDAQHAEARKMQIEEVARVFGVPRPLLMMDDTSWGSGIEQLGMYFVQFALASWFQAWEQAIACSLLTEAEMLQGYRADFDEQQLLRGSMKDQAEFYAKALGAGGSQGWLVANEAREATGYGPHPDGDKLPSPARAAPSPAPEKTNAK</sequence>
<name>A0ABV6Z8N4_9HYPH</name>
<dbReference type="InterPro" id="IPR006944">
    <property type="entry name" value="Phage/GTA_portal"/>
</dbReference>
<evidence type="ECO:0000256" key="1">
    <source>
        <dbReference type="SAM" id="MobiDB-lite"/>
    </source>
</evidence>
<dbReference type="InterPro" id="IPR006427">
    <property type="entry name" value="Portal_HK97"/>
</dbReference>
<dbReference type="Proteomes" id="UP001595190">
    <property type="component" value="Unassembled WGS sequence"/>
</dbReference>
<reference evidence="2 3" key="1">
    <citation type="submission" date="2024-09" db="EMBL/GenBank/DDBJ databases">
        <title>Description of Labrys sedimenti sp. nov., isolated from a diclofenac-degrading enrichment culture, and genome-based reclassification of Labrys portucalensis as a later heterotypic synonym of Labrys neptuniae.</title>
        <authorList>
            <person name="Tancsics A."/>
            <person name="Csepanyi A."/>
        </authorList>
    </citation>
    <scope>NUCLEOTIDE SEQUENCE [LARGE SCALE GENOMIC DNA]</scope>
    <source>
        <strain evidence="2 3">LMG 23412</strain>
    </source>
</reference>
<accession>A0ABV6Z8N4</accession>
<evidence type="ECO:0000313" key="3">
    <source>
        <dbReference type="Proteomes" id="UP001595190"/>
    </source>
</evidence>
<organism evidence="2 3">
    <name type="scientific">Labrys neptuniae</name>
    <dbReference type="NCBI Taxonomy" id="376174"/>
    <lineage>
        <taxon>Bacteria</taxon>
        <taxon>Pseudomonadati</taxon>
        <taxon>Pseudomonadota</taxon>
        <taxon>Alphaproteobacteria</taxon>
        <taxon>Hyphomicrobiales</taxon>
        <taxon>Xanthobacteraceae</taxon>
        <taxon>Labrys</taxon>
    </lineage>
</organism>
<proteinExistence type="predicted"/>
<dbReference type="NCBIfam" id="TIGR01537">
    <property type="entry name" value="portal_HK97"/>
    <property type="match status" value="1"/>
</dbReference>